<dbReference type="SUPFAM" id="SSF53474">
    <property type="entry name" value="alpha/beta-Hydrolases"/>
    <property type="match status" value="1"/>
</dbReference>
<feature type="signal peptide" evidence="6">
    <location>
        <begin position="1"/>
        <end position="24"/>
    </location>
</feature>
<keyword evidence="9" id="KW-1185">Reference proteome</keyword>
<proteinExistence type="inferred from homology"/>
<evidence type="ECO:0000256" key="3">
    <source>
        <dbReference type="ARBA" id="ARBA00022670"/>
    </source>
</evidence>
<evidence type="ECO:0000256" key="4">
    <source>
        <dbReference type="ARBA" id="ARBA00022801"/>
    </source>
</evidence>
<dbReference type="GO" id="GO:0000324">
    <property type="term" value="C:fungal-type vacuole"/>
    <property type="evidence" value="ECO:0007669"/>
    <property type="project" value="TreeGrafter"/>
</dbReference>
<dbReference type="PROSITE" id="PS00131">
    <property type="entry name" value="CARBOXYPEPT_SER_SER"/>
    <property type="match status" value="1"/>
</dbReference>
<keyword evidence="4 6" id="KW-0378">Hydrolase</keyword>
<evidence type="ECO:0000256" key="7">
    <source>
        <dbReference type="SAM" id="MobiDB-lite"/>
    </source>
</evidence>
<evidence type="ECO:0000256" key="2">
    <source>
        <dbReference type="ARBA" id="ARBA00022645"/>
    </source>
</evidence>
<dbReference type="GeneID" id="27322805"/>
<evidence type="ECO:0000256" key="6">
    <source>
        <dbReference type="RuleBase" id="RU361156"/>
    </source>
</evidence>
<keyword evidence="3 6" id="KW-0645">Protease</keyword>
<dbReference type="OMA" id="IWHMLQG"/>
<gene>
    <name evidence="8" type="ORF">PV10_04960</name>
</gene>
<dbReference type="InterPro" id="IPR001563">
    <property type="entry name" value="Peptidase_S10"/>
</dbReference>
<dbReference type="InterPro" id="IPR018202">
    <property type="entry name" value="Ser_caboxypep_ser_AS"/>
</dbReference>
<keyword evidence="2 6" id="KW-0121">Carboxypeptidase</keyword>
<dbReference type="RefSeq" id="XP_016225345.1">
    <property type="nucleotide sequence ID" value="XM_016369557.1"/>
</dbReference>
<dbReference type="OrthoDB" id="443318at2759"/>
<dbReference type="GO" id="GO:0004185">
    <property type="term" value="F:serine-type carboxypeptidase activity"/>
    <property type="evidence" value="ECO:0007669"/>
    <property type="project" value="UniProtKB-UniRule"/>
</dbReference>
<dbReference type="Gene3D" id="3.40.50.1820">
    <property type="entry name" value="alpha/beta hydrolase"/>
    <property type="match status" value="1"/>
</dbReference>
<dbReference type="AlphaFoldDB" id="A0A0D1XZS7"/>
<feature type="chain" id="PRO_5005112312" description="Carboxypeptidase" evidence="6">
    <location>
        <begin position="25"/>
        <end position="770"/>
    </location>
</feature>
<dbReference type="HOGENOM" id="CLU_008523_10_3_1"/>
<dbReference type="EMBL" id="KN847522">
    <property type="protein sequence ID" value="KIV93771.1"/>
    <property type="molecule type" value="Genomic_DNA"/>
</dbReference>
<dbReference type="EC" id="3.4.16.-" evidence="6"/>
<dbReference type="VEuPathDB" id="FungiDB:PV10_04960"/>
<name>A0A0D1XZS7_EXOME</name>
<evidence type="ECO:0000256" key="1">
    <source>
        <dbReference type="ARBA" id="ARBA00009431"/>
    </source>
</evidence>
<dbReference type="InterPro" id="IPR033124">
    <property type="entry name" value="Ser_caboxypep_his_AS"/>
</dbReference>
<dbReference type="STRING" id="212818.A0A0D1XZS7"/>
<evidence type="ECO:0000313" key="9">
    <source>
        <dbReference type="Proteomes" id="UP000054302"/>
    </source>
</evidence>
<protein>
    <recommendedName>
        <fullName evidence="6">Carboxypeptidase</fullName>
        <ecNumber evidence="6">3.4.16.-</ecNumber>
    </recommendedName>
</protein>
<evidence type="ECO:0000256" key="5">
    <source>
        <dbReference type="ARBA" id="ARBA00023180"/>
    </source>
</evidence>
<accession>A0A0D1XZS7</accession>
<dbReference type="MEROPS" id="S10.016"/>
<dbReference type="PANTHER" id="PTHR11802:SF404">
    <property type="entry name" value="CARBOXYPEPTIDASE"/>
    <property type="match status" value="1"/>
</dbReference>
<dbReference type="Proteomes" id="UP000054302">
    <property type="component" value="Unassembled WGS sequence"/>
</dbReference>
<dbReference type="GO" id="GO:0006508">
    <property type="term" value="P:proteolysis"/>
    <property type="evidence" value="ECO:0007669"/>
    <property type="project" value="UniProtKB-KW"/>
</dbReference>
<dbReference type="PANTHER" id="PTHR11802">
    <property type="entry name" value="SERINE PROTEASE FAMILY S10 SERINE CARBOXYPEPTIDASE"/>
    <property type="match status" value="1"/>
</dbReference>
<dbReference type="PROSITE" id="PS00560">
    <property type="entry name" value="CARBOXYPEPT_SER_HIS"/>
    <property type="match status" value="1"/>
</dbReference>
<reference evidence="8 9" key="1">
    <citation type="submission" date="2015-01" db="EMBL/GenBank/DDBJ databases">
        <title>The Genome Sequence of Exophiala mesophila CBS40295.</title>
        <authorList>
            <consortium name="The Broad Institute Genomics Platform"/>
            <person name="Cuomo C."/>
            <person name="de Hoog S."/>
            <person name="Gorbushina A."/>
            <person name="Stielow B."/>
            <person name="Teixiera M."/>
            <person name="Abouelleil A."/>
            <person name="Chapman S.B."/>
            <person name="Priest M."/>
            <person name="Young S.K."/>
            <person name="Wortman J."/>
            <person name="Nusbaum C."/>
            <person name="Birren B."/>
        </authorList>
    </citation>
    <scope>NUCLEOTIDE SEQUENCE [LARGE SCALE GENOMIC DNA]</scope>
    <source>
        <strain evidence="8 9">CBS 40295</strain>
    </source>
</reference>
<feature type="region of interest" description="Disordered" evidence="7">
    <location>
        <begin position="629"/>
        <end position="658"/>
    </location>
</feature>
<sequence>MAILMPWLNSFLAALLALIPAAFAQFPPPFSDDTTIILESPINPNVTVRYTLVHPSTCATVFSTQKQYSGYVTLPPSLLDPTQGNYPTNTFFWFFEARQQPESAPLTLFINGGPGSSSMVGLFQEVGPCKVVEFSHTVLGTTPRDWGWDRSSNILFIDQPVQVGFSYDTPTNSSFNLLDNSRVTPPTDPPPTQPLYTFLNGTFASGNPAFTANTSQIAAQSIWHFLQTFLTVFPDYNTALRPQGTKATAEIHLFTESYGGKYGPAIGSFFKIQNDRRTYDADFAGRTIEITLKSLGIINGWIDLIEQAPYHPRFAYQNTYGIQAISQLQQLNALSAFSGTDGCRQLTTHCRAEQTSLDPNGDGNVDLVNQVCSRAQFDCQTRVVGPYTVSNRSIYDITQNRFDPFPDSLYLEYLNQLPVQQAIGVPVNYTQDSSTVFNAFNATGDYARDGHVQALADLLQSGTHVALIYGDRDYICNWLGGEAVSFAVAAAAAAATASNYGEWYSAGYAPIVANETYVGGVVRQYGNLSFSRIYDAGHLVPAYQPETAFTVFSRIIEGTDISTGNIVDLSTYRSDGDANSTHENVPPPMAEPTCHIRAMGATCNTDQRDMVIHHDGVIINGVLYKQSADWPGGSPPPTSHGVDPVTPPPSSISSVSRPMTTYMNSSSSIAHTNHSQYSPIPTTRSAWTSARTSASGMTSEVATTSFPTGVYTATSIPTTTNATSTTTSTGFMAKRNIFSHIMSIIVRTSISTEMACVLGLVYLAVCWSVS</sequence>
<organism evidence="8 9">
    <name type="scientific">Exophiala mesophila</name>
    <name type="common">Black yeast-like fungus</name>
    <dbReference type="NCBI Taxonomy" id="212818"/>
    <lineage>
        <taxon>Eukaryota</taxon>
        <taxon>Fungi</taxon>
        <taxon>Dikarya</taxon>
        <taxon>Ascomycota</taxon>
        <taxon>Pezizomycotina</taxon>
        <taxon>Eurotiomycetes</taxon>
        <taxon>Chaetothyriomycetidae</taxon>
        <taxon>Chaetothyriales</taxon>
        <taxon>Herpotrichiellaceae</taxon>
        <taxon>Exophiala</taxon>
    </lineage>
</organism>
<keyword evidence="5" id="KW-0325">Glycoprotein</keyword>
<dbReference type="PRINTS" id="PR00724">
    <property type="entry name" value="CRBOXYPTASEC"/>
</dbReference>
<comment type="similarity">
    <text evidence="1 6">Belongs to the peptidase S10 family.</text>
</comment>
<dbReference type="InterPro" id="IPR029058">
    <property type="entry name" value="AB_hydrolase_fold"/>
</dbReference>
<dbReference type="Pfam" id="PF00450">
    <property type="entry name" value="Peptidase_S10"/>
    <property type="match status" value="1"/>
</dbReference>
<keyword evidence="6" id="KW-0732">Signal</keyword>
<evidence type="ECO:0000313" key="8">
    <source>
        <dbReference type="EMBL" id="KIV93771.1"/>
    </source>
</evidence>